<proteinExistence type="predicted"/>
<evidence type="ECO:0000256" key="1">
    <source>
        <dbReference type="ARBA" id="ARBA00022737"/>
    </source>
</evidence>
<dbReference type="InterPro" id="IPR056884">
    <property type="entry name" value="NPHP3-like_N"/>
</dbReference>
<protein>
    <submittedName>
        <fullName evidence="7">CHAT domain-containing protein</fullName>
    </submittedName>
</protein>
<sequence>MAAPGPFQALEPWRENTIDSSTGPTAHSSFLAGSQGANVGKLKCTTVGGDMVQNNKTTIVHNHHDSTKENKEADVPVGKIALWLNAPNYRDAYRKALAQRMPNTGLWFFELPQFHQLIEENGVVFWATGMPGSGKTVLSSASTQHLQETFKNREDVAVVFILLQYDNRLNTRDIFASFLTQLLEECHLIQGLIDYEYNSSKAIPLNVQEMVTVLRKVVQPLSKLFVVIDGLDEAANDVKDELLDELGSLPANILLTSRPMDLFSMNHMPDALRVTIEAHSEDIEAFVEGRVKKNSRLRFILGGKPELLQKLKTRIKDTSWGMFLVARLQMDAVHNCRSVNDLFKKLDSVPSGLDDMYRHTLQRILSQEEEDVGIASRVFFWLLHAFAPLSPEELQEALAVSFEDRSFDPGDIVPINVILSVCCGLVEVTKTAVRFIHYTAQEYIKAASFDALPGPPSSFLATTCLVYLTWHLTALETSESSAEPETFQFAPYAYKYVAKHAQESQGDENHDSLSFSLPEDHASLPTLLGNLGRSLRQRFEQTGDLSDIDESISAQQKAMAIASEGRGDLVTQLSSLGATLLQRFEHTGILSDVSEAITTYRRMLALIPDGQPDIPALSNLGLSFVRRFDRTGNPSDIAEAISLQAKVLELTPDDHTDLPSRLTTLGSSLRRRYELTGELSDLYESISAHQKAVEITPEDHPCMPSFLSDLGFAYVRRFKRTGELLDSAEAISVQRRAIKLTPGGHTYLPARLNVLGSSLALRFEHTGYLPDIAEAIAVHQWAVKLTPAGHSHLPYRLNFLGRALARRFEHSEDIADMAEAMVVQQNAVDLTPQGHPDLAIMLIDLGDLFLDRFRQTGCQSDVEDAVSTHQKVVQLTPHGHPDYPSRMNALGCALLAHRVSCNGIHNDLDQSIACFKAAATCTFGPPHSRLSAAKYWAGTVLGYYPESLEIMTAFDVALGIVALIAGLEQTVQDRYTQLQDAADLALDAASIAFSQGRADKALDWLEEGGCLVWNQLNHLRSPLEILRTQNAELAQRIAEVSRKLENAGRSRVLYFDMPLAEKIGVEEETRNHLKLAREWDELLKMARAIPGFETFLKPSSVLLRHLPESGPIVVINAHRSRCDAIALLAGADEPIHIPLPNFTPDKANWCLETLRTVLKRRHLGPDSSRGIRPIAAAPKSHCLGIILRGLWDGVVKPILDALGFSRGNQSSGEVLPRIWWCPTGVMSFLPIHAAGVYDGPNIESVLDYAVSSYTPTVTMLTDLVRNSRRVEKDVSGLFLTNQPNPTGLPPIPGTTTEVRSIFTKAEEVGVRALKLEGSAVTVPKCLEYMADYSSIHLACHTFQKAADPLQSRFLFNEGFLDLGTIMHMNLKNGDLAFLSACHTSTGQEKFSDEAVHLAAGMLATGYHRVVATMWVISDELALDVANDFYGHLLTHGTGRTDGTFDGSQSAYALHHAIQQLRLHLDSDSETALLTWVPYVHFGY</sequence>
<feature type="domain" description="GPI inositol-deacylase winged helix" evidence="5">
    <location>
        <begin position="374"/>
        <end position="447"/>
    </location>
</feature>
<feature type="compositionally biased region" description="Polar residues" evidence="3">
    <location>
        <begin position="18"/>
        <end position="32"/>
    </location>
</feature>
<name>A0A8H6I553_9AGAR</name>
<dbReference type="SUPFAM" id="SSF52540">
    <property type="entry name" value="P-loop containing nucleoside triphosphate hydrolases"/>
    <property type="match status" value="1"/>
</dbReference>
<evidence type="ECO:0000259" key="5">
    <source>
        <dbReference type="Pfam" id="PF22939"/>
    </source>
</evidence>
<dbReference type="Pfam" id="PF12770">
    <property type="entry name" value="CHAT"/>
    <property type="match status" value="1"/>
</dbReference>
<dbReference type="OrthoDB" id="7464126at2759"/>
<gene>
    <name evidence="7" type="ORF">DFP72DRAFT_1167011</name>
</gene>
<dbReference type="PANTHER" id="PTHR10039">
    <property type="entry name" value="AMELOGENIN"/>
    <property type="match status" value="1"/>
</dbReference>
<evidence type="ECO:0000313" key="8">
    <source>
        <dbReference type="Proteomes" id="UP000521943"/>
    </source>
</evidence>
<keyword evidence="2" id="KW-0175">Coiled coil</keyword>
<evidence type="ECO:0000256" key="2">
    <source>
        <dbReference type="SAM" id="Coils"/>
    </source>
</evidence>
<dbReference type="Pfam" id="PF22939">
    <property type="entry name" value="WHD_GPIID"/>
    <property type="match status" value="1"/>
</dbReference>
<accession>A0A8H6I553</accession>
<dbReference type="SUPFAM" id="SSF48452">
    <property type="entry name" value="TPR-like"/>
    <property type="match status" value="1"/>
</dbReference>
<dbReference type="InterPro" id="IPR011990">
    <property type="entry name" value="TPR-like_helical_dom_sf"/>
</dbReference>
<evidence type="ECO:0000313" key="7">
    <source>
        <dbReference type="EMBL" id="KAF6759103.1"/>
    </source>
</evidence>
<comment type="caution">
    <text evidence="7">The sequence shown here is derived from an EMBL/GenBank/DDBJ whole genome shotgun (WGS) entry which is preliminary data.</text>
</comment>
<dbReference type="Gene3D" id="1.25.40.10">
    <property type="entry name" value="Tetratricopeptide repeat domain"/>
    <property type="match status" value="2"/>
</dbReference>
<organism evidence="7 8">
    <name type="scientific">Ephemerocybe angulata</name>
    <dbReference type="NCBI Taxonomy" id="980116"/>
    <lineage>
        <taxon>Eukaryota</taxon>
        <taxon>Fungi</taxon>
        <taxon>Dikarya</taxon>
        <taxon>Basidiomycota</taxon>
        <taxon>Agaricomycotina</taxon>
        <taxon>Agaricomycetes</taxon>
        <taxon>Agaricomycetidae</taxon>
        <taxon>Agaricales</taxon>
        <taxon>Agaricineae</taxon>
        <taxon>Psathyrellaceae</taxon>
        <taxon>Ephemerocybe</taxon>
    </lineage>
</organism>
<dbReference type="EMBL" id="JACGCI010000016">
    <property type="protein sequence ID" value="KAF6759103.1"/>
    <property type="molecule type" value="Genomic_DNA"/>
</dbReference>
<evidence type="ECO:0000259" key="6">
    <source>
        <dbReference type="Pfam" id="PF24883"/>
    </source>
</evidence>
<dbReference type="Gene3D" id="3.40.50.300">
    <property type="entry name" value="P-loop containing nucleotide triphosphate hydrolases"/>
    <property type="match status" value="1"/>
</dbReference>
<dbReference type="Pfam" id="PF24883">
    <property type="entry name" value="NPHP3_N"/>
    <property type="match status" value="1"/>
</dbReference>
<dbReference type="InterPro" id="IPR024983">
    <property type="entry name" value="CHAT_dom"/>
</dbReference>
<dbReference type="InterPro" id="IPR054471">
    <property type="entry name" value="GPIID_WHD"/>
</dbReference>
<reference evidence="7 8" key="1">
    <citation type="submission" date="2020-07" db="EMBL/GenBank/DDBJ databases">
        <title>Comparative genomics of pyrophilous fungi reveals a link between fire events and developmental genes.</title>
        <authorList>
            <consortium name="DOE Joint Genome Institute"/>
            <person name="Steindorff A.S."/>
            <person name="Carver A."/>
            <person name="Calhoun S."/>
            <person name="Stillman K."/>
            <person name="Liu H."/>
            <person name="Lipzen A."/>
            <person name="Pangilinan J."/>
            <person name="Labutti K."/>
            <person name="Bruns T.D."/>
            <person name="Grigoriev I.V."/>
        </authorList>
    </citation>
    <scope>NUCLEOTIDE SEQUENCE [LARGE SCALE GENOMIC DNA]</scope>
    <source>
        <strain evidence="7 8">CBS 144469</strain>
    </source>
</reference>
<feature type="domain" description="CHAT" evidence="4">
    <location>
        <begin position="1187"/>
        <end position="1482"/>
    </location>
</feature>
<feature type="region of interest" description="Disordered" evidence="3">
    <location>
        <begin position="1"/>
        <end position="32"/>
    </location>
</feature>
<evidence type="ECO:0000256" key="3">
    <source>
        <dbReference type="SAM" id="MobiDB-lite"/>
    </source>
</evidence>
<dbReference type="Proteomes" id="UP000521943">
    <property type="component" value="Unassembled WGS sequence"/>
</dbReference>
<dbReference type="InterPro" id="IPR027417">
    <property type="entry name" value="P-loop_NTPase"/>
</dbReference>
<feature type="coiled-coil region" evidence="2">
    <location>
        <begin position="1023"/>
        <end position="1050"/>
    </location>
</feature>
<feature type="domain" description="Nephrocystin 3-like N-terminal" evidence="6">
    <location>
        <begin position="103"/>
        <end position="258"/>
    </location>
</feature>
<dbReference type="PANTHER" id="PTHR10039:SF16">
    <property type="entry name" value="GPI INOSITOL-DEACYLASE"/>
    <property type="match status" value="1"/>
</dbReference>
<keyword evidence="1" id="KW-0677">Repeat</keyword>
<keyword evidence="8" id="KW-1185">Reference proteome</keyword>
<evidence type="ECO:0000259" key="4">
    <source>
        <dbReference type="Pfam" id="PF12770"/>
    </source>
</evidence>